<protein>
    <recommendedName>
        <fullName evidence="2">Intradiol ring-cleavage dioxygenases domain-containing protein</fullName>
    </recommendedName>
</protein>
<dbReference type="AlphaFoldDB" id="A0AAV9JC37"/>
<dbReference type="Gene3D" id="2.60.130.10">
    <property type="entry name" value="Aromatic compound dioxygenase"/>
    <property type="match status" value="1"/>
</dbReference>
<evidence type="ECO:0000259" key="2">
    <source>
        <dbReference type="Pfam" id="PF00775"/>
    </source>
</evidence>
<dbReference type="SUPFAM" id="SSF49482">
    <property type="entry name" value="Aromatic compound dioxygenase"/>
    <property type="match status" value="1"/>
</dbReference>
<dbReference type="InterPro" id="IPR015889">
    <property type="entry name" value="Intradiol_dOase_core"/>
</dbReference>
<accession>A0AAV9JC37</accession>
<dbReference type="InterPro" id="IPR000627">
    <property type="entry name" value="Intradiol_dOase_C"/>
</dbReference>
<feature type="chain" id="PRO_5043933905" description="Intradiol ring-cleavage dioxygenases domain-containing protein" evidence="1">
    <location>
        <begin position="18"/>
        <end position="379"/>
    </location>
</feature>
<keyword evidence="4" id="KW-1185">Reference proteome</keyword>
<dbReference type="PANTHER" id="PTHR34315:SF9">
    <property type="entry name" value="INTRADIOL RING-CLEAVAGE DIOXYGENASES DOMAIN-CONTAINING PROTEIN-RELATED"/>
    <property type="match status" value="1"/>
</dbReference>
<gene>
    <name evidence="3" type="ORF">LTR36_006150</name>
</gene>
<comment type="caution">
    <text evidence="3">The sequence shown here is derived from an EMBL/GenBank/DDBJ whole genome shotgun (WGS) entry which is preliminary data.</text>
</comment>
<sequence>MRVTQALVAAFVGLAVAHPGHEEPEHELLSKRQFNANARRGLANCADVIEKRGDAARAVARRAAKVEAYRKKLRVRDTASVLNTTHESTEGFTRWTPDTVLFNSSSTCILTPEGEVGPYWVPGEHVHDDLVEGQGGVPVVLEGQFLDIETCEPVTTVWWDLWNCNATGVYSGIVTSGNGNADDTSNINNTFLRGIQQADSDGVVTFETIVPGHYSGRTNHHHMIAYLNATEEGNKTLSGAIYAHVGQLFWDQSLLEKVEATYPYNTNNITITTNAEDRIFGIESADSSDPVIEYTQLGESLADGLFGWVTIIVNTSASYDPSYSFAYTAAGGIAETGGDSTTGAGAGGAGGNGTSGGAAPTGAASTASLAKRAFEIDWR</sequence>
<evidence type="ECO:0000313" key="3">
    <source>
        <dbReference type="EMBL" id="KAK4542774.1"/>
    </source>
</evidence>
<evidence type="ECO:0000256" key="1">
    <source>
        <dbReference type="SAM" id="SignalP"/>
    </source>
</evidence>
<dbReference type="Pfam" id="PF00775">
    <property type="entry name" value="Dioxygenase_C"/>
    <property type="match status" value="1"/>
</dbReference>
<proteinExistence type="predicted"/>
<dbReference type="GO" id="GO:0008199">
    <property type="term" value="F:ferric iron binding"/>
    <property type="evidence" value="ECO:0007669"/>
    <property type="project" value="InterPro"/>
</dbReference>
<dbReference type="CDD" id="cd03457">
    <property type="entry name" value="intradiol_dioxygenase_like"/>
    <property type="match status" value="1"/>
</dbReference>
<dbReference type="EMBL" id="JAVFHQ010000038">
    <property type="protein sequence ID" value="KAK4542774.1"/>
    <property type="molecule type" value="Genomic_DNA"/>
</dbReference>
<evidence type="ECO:0000313" key="4">
    <source>
        <dbReference type="Proteomes" id="UP001324427"/>
    </source>
</evidence>
<organism evidence="3 4">
    <name type="scientific">Oleoguttula mirabilis</name>
    <dbReference type="NCBI Taxonomy" id="1507867"/>
    <lineage>
        <taxon>Eukaryota</taxon>
        <taxon>Fungi</taxon>
        <taxon>Dikarya</taxon>
        <taxon>Ascomycota</taxon>
        <taxon>Pezizomycotina</taxon>
        <taxon>Dothideomycetes</taxon>
        <taxon>Dothideomycetidae</taxon>
        <taxon>Mycosphaerellales</taxon>
        <taxon>Teratosphaeriaceae</taxon>
        <taxon>Oleoguttula</taxon>
    </lineage>
</organism>
<dbReference type="PANTHER" id="PTHR34315">
    <property type="match status" value="1"/>
</dbReference>
<feature type="signal peptide" evidence="1">
    <location>
        <begin position="1"/>
        <end position="17"/>
    </location>
</feature>
<feature type="domain" description="Intradiol ring-cleavage dioxygenases" evidence="2">
    <location>
        <begin position="129"/>
        <end position="219"/>
    </location>
</feature>
<dbReference type="GO" id="GO:0016702">
    <property type="term" value="F:oxidoreductase activity, acting on single donors with incorporation of molecular oxygen, incorporation of two atoms of oxygen"/>
    <property type="evidence" value="ECO:0007669"/>
    <property type="project" value="InterPro"/>
</dbReference>
<dbReference type="Proteomes" id="UP001324427">
    <property type="component" value="Unassembled WGS sequence"/>
</dbReference>
<name>A0AAV9JC37_9PEZI</name>
<keyword evidence="1" id="KW-0732">Signal</keyword>
<reference evidence="3 4" key="1">
    <citation type="submission" date="2021-11" db="EMBL/GenBank/DDBJ databases">
        <title>Black yeast isolated from Biological Soil Crust.</title>
        <authorList>
            <person name="Kurbessoian T."/>
        </authorList>
    </citation>
    <scope>NUCLEOTIDE SEQUENCE [LARGE SCALE GENOMIC DNA]</scope>
    <source>
        <strain evidence="3 4">CCFEE 5522</strain>
    </source>
</reference>